<dbReference type="CDD" id="cd09891">
    <property type="entry name" value="NGN_Bact_1"/>
    <property type="match status" value="1"/>
</dbReference>
<gene>
    <name evidence="5" type="primary">nusG</name>
    <name evidence="10" type="ORF">EV211_11022</name>
</gene>
<dbReference type="GO" id="GO:0006354">
    <property type="term" value="P:DNA-templated transcription elongation"/>
    <property type="evidence" value="ECO:0007669"/>
    <property type="project" value="UniProtKB-UniRule"/>
</dbReference>
<evidence type="ECO:0000259" key="8">
    <source>
        <dbReference type="SMART" id="SM00738"/>
    </source>
</evidence>
<accession>A0A4R6Q5P7</accession>
<dbReference type="AlphaFoldDB" id="A0A4R6Q5P7"/>
<dbReference type="SMART" id="SM00738">
    <property type="entry name" value="NGN"/>
    <property type="match status" value="1"/>
</dbReference>
<dbReference type="EMBL" id="SNXO01000010">
    <property type="protein sequence ID" value="TDP57724.1"/>
    <property type="molecule type" value="Genomic_DNA"/>
</dbReference>
<dbReference type="GO" id="GO:0031564">
    <property type="term" value="P:transcription antitermination"/>
    <property type="evidence" value="ECO:0007669"/>
    <property type="project" value="UniProtKB-UniRule"/>
</dbReference>
<dbReference type="GO" id="GO:0032784">
    <property type="term" value="P:regulation of DNA-templated transcription elongation"/>
    <property type="evidence" value="ECO:0007669"/>
    <property type="project" value="InterPro"/>
</dbReference>
<dbReference type="Pfam" id="PF02357">
    <property type="entry name" value="NusG"/>
    <property type="match status" value="1"/>
</dbReference>
<dbReference type="GO" id="GO:0006353">
    <property type="term" value="P:DNA-templated transcription termination"/>
    <property type="evidence" value="ECO:0007669"/>
    <property type="project" value="UniProtKB-UniRule"/>
</dbReference>
<dbReference type="SUPFAM" id="SSF82679">
    <property type="entry name" value="N-utilization substance G protein NusG, N-terminal domain"/>
    <property type="match status" value="1"/>
</dbReference>
<dbReference type="HAMAP" id="MF_00948">
    <property type="entry name" value="NusG"/>
    <property type="match status" value="1"/>
</dbReference>
<dbReference type="SMART" id="SM00739">
    <property type="entry name" value="KOW"/>
    <property type="match status" value="1"/>
</dbReference>
<evidence type="ECO:0000259" key="9">
    <source>
        <dbReference type="SMART" id="SM00739"/>
    </source>
</evidence>
<dbReference type="SUPFAM" id="SSF50104">
    <property type="entry name" value="Translation proteins SH3-like domain"/>
    <property type="match status" value="1"/>
</dbReference>
<dbReference type="InterPro" id="IPR001062">
    <property type="entry name" value="Transcrpt_antiterm_NusG"/>
</dbReference>
<dbReference type="Gene3D" id="3.30.70.940">
    <property type="entry name" value="NusG, N-terminal domain"/>
    <property type="match status" value="1"/>
</dbReference>
<feature type="domain" description="NusG-like N-terminal" evidence="8">
    <location>
        <begin position="26"/>
        <end position="134"/>
    </location>
</feature>
<reference evidence="10 11" key="1">
    <citation type="submission" date="2019-03" db="EMBL/GenBank/DDBJ databases">
        <title>Genomic Encyclopedia of Type Strains, Phase IV (KMG-IV): sequencing the most valuable type-strain genomes for metagenomic binning, comparative biology and taxonomic classification.</title>
        <authorList>
            <person name="Goeker M."/>
        </authorList>
    </citation>
    <scope>NUCLEOTIDE SEQUENCE [LARGE SCALE GENOMIC DNA]</scope>
    <source>
        <strain evidence="10 11">DSM 28287</strain>
    </source>
</reference>
<keyword evidence="3 5" id="KW-0805">Transcription regulation</keyword>
<evidence type="ECO:0000256" key="5">
    <source>
        <dbReference type="HAMAP-Rule" id="MF_00948"/>
    </source>
</evidence>
<keyword evidence="11" id="KW-1185">Reference proteome</keyword>
<dbReference type="PANTHER" id="PTHR30265">
    <property type="entry name" value="RHO-INTERACTING TRANSCRIPTION TERMINATION FACTOR NUSG"/>
    <property type="match status" value="1"/>
</dbReference>
<dbReference type="FunFam" id="2.30.30.30:FF:000002">
    <property type="entry name" value="Transcription termination/antitermination factor NusG"/>
    <property type="match status" value="1"/>
</dbReference>
<dbReference type="InterPro" id="IPR036735">
    <property type="entry name" value="NGN_dom_sf"/>
</dbReference>
<dbReference type="Pfam" id="PF00467">
    <property type="entry name" value="KOW"/>
    <property type="match status" value="1"/>
</dbReference>
<evidence type="ECO:0000256" key="2">
    <source>
        <dbReference type="ARBA" id="ARBA00022814"/>
    </source>
</evidence>
<dbReference type="InterPro" id="IPR014722">
    <property type="entry name" value="Rib_uL2_dom2"/>
</dbReference>
<comment type="function">
    <text evidence="5 7">Participates in transcription elongation, termination and antitermination.</text>
</comment>
<keyword evidence="2 5" id="KW-0889">Transcription antitermination</keyword>
<dbReference type="NCBIfam" id="TIGR00922">
    <property type="entry name" value="nusG"/>
    <property type="match status" value="1"/>
</dbReference>
<proteinExistence type="inferred from homology"/>
<comment type="caution">
    <text evidence="10">The sequence shown here is derived from an EMBL/GenBank/DDBJ whole genome shotgun (WGS) entry which is preliminary data.</text>
</comment>
<evidence type="ECO:0000313" key="11">
    <source>
        <dbReference type="Proteomes" id="UP000295500"/>
    </source>
</evidence>
<dbReference type="InterPro" id="IPR005824">
    <property type="entry name" value="KOW"/>
</dbReference>
<dbReference type="Proteomes" id="UP000295500">
    <property type="component" value="Unassembled WGS sequence"/>
</dbReference>
<dbReference type="InterPro" id="IPR008991">
    <property type="entry name" value="Translation_prot_SH3-like_sf"/>
</dbReference>
<protein>
    <recommendedName>
        <fullName evidence="5 6">Transcription termination/antitermination protein NusG</fullName>
    </recommendedName>
</protein>
<dbReference type="PRINTS" id="PR00338">
    <property type="entry name" value="NUSGTNSCPFCT"/>
</dbReference>
<dbReference type="InterPro" id="IPR043425">
    <property type="entry name" value="NusG-like"/>
</dbReference>
<dbReference type="PROSITE" id="PS01014">
    <property type="entry name" value="NUSG"/>
    <property type="match status" value="1"/>
</dbReference>
<dbReference type="FunFam" id="3.30.70.940:FF:000002">
    <property type="entry name" value="Transcription termination/antitermination protein NusG"/>
    <property type="match status" value="1"/>
</dbReference>
<evidence type="ECO:0000256" key="6">
    <source>
        <dbReference type="NCBIfam" id="TIGR00922"/>
    </source>
</evidence>
<evidence type="ECO:0000256" key="1">
    <source>
        <dbReference type="ARBA" id="ARBA00022472"/>
    </source>
</evidence>
<name>A0A4R6Q5P7_9FIRM</name>
<dbReference type="RefSeq" id="WP_133528124.1">
    <property type="nucleotide sequence ID" value="NZ_SNXO01000010.1"/>
</dbReference>
<evidence type="ECO:0000256" key="4">
    <source>
        <dbReference type="ARBA" id="ARBA00023163"/>
    </source>
</evidence>
<sequence>MSETDNKGTANIFSPLTEEGIRGDGQAKWYVVHTYSGHENKVKVNIEKMVENRGMQDTILEIIVPTEDRVEIKDGQRKIKTRKMFPGYVIIKMIVTNESWYLVRNTQGVTGFVGHGSEPVPLTPEEVARMGIEKIDIDLDVEVGDTVRVINGPFESFMGEVLDINKDKQVLTVKVSMFGRDTPVELEFNQVDKL</sequence>
<feature type="domain" description="KOW" evidence="9">
    <location>
        <begin position="140"/>
        <end position="167"/>
    </location>
</feature>
<dbReference type="InterPro" id="IPR015869">
    <property type="entry name" value="Transcrpt_antiterm_NusG_bac_CS"/>
</dbReference>
<dbReference type="InterPro" id="IPR006645">
    <property type="entry name" value="NGN-like_dom"/>
</dbReference>
<dbReference type="CDD" id="cd06091">
    <property type="entry name" value="KOW_NusG"/>
    <property type="match status" value="1"/>
</dbReference>
<keyword evidence="1 5" id="KW-0806">Transcription termination</keyword>
<organism evidence="10 11">
    <name type="scientific">Aminicella lysinilytica</name>
    <dbReference type="NCBI Taxonomy" id="433323"/>
    <lineage>
        <taxon>Bacteria</taxon>
        <taxon>Bacillati</taxon>
        <taxon>Bacillota</taxon>
        <taxon>Clostridia</taxon>
        <taxon>Peptostreptococcales</taxon>
        <taxon>Anaerovoracaceae</taxon>
        <taxon>Aminicella</taxon>
    </lineage>
</organism>
<evidence type="ECO:0000256" key="7">
    <source>
        <dbReference type="RuleBase" id="RU000538"/>
    </source>
</evidence>
<evidence type="ECO:0000256" key="3">
    <source>
        <dbReference type="ARBA" id="ARBA00023015"/>
    </source>
</evidence>
<evidence type="ECO:0000313" key="10">
    <source>
        <dbReference type="EMBL" id="TDP57724.1"/>
    </source>
</evidence>
<dbReference type="GO" id="GO:0005829">
    <property type="term" value="C:cytosol"/>
    <property type="evidence" value="ECO:0007669"/>
    <property type="project" value="UniProtKB-ARBA"/>
</dbReference>
<dbReference type="PANTHER" id="PTHR30265:SF2">
    <property type="entry name" value="TRANSCRIPTION TERMINATION_ANTITERMINATION PROTEIN NUSG"/>
    <property type="match status" value="1"/>
</dbReference>
<dbReference type="Gene3D" id="2.30.30.30">
    <property type="match status" value="1"/>
</dbReference>
<dbReference type="InterPro" id="IPR047050">
    <property type="entry name" value="NGN"/>
</dbReference>
<keyword evidence="4 5" id="KW-0804">Transcription</keyword>
<comment type="similarity">
    <text evidence="5 7">Belongs to the NusG family.</text>
</comment>
<dbReference type="OrthoDB" id="9809075at2"/>